<dbReference type="PATRIC" id="fig|69222.5.peg.1334"/>
<dbReference type="RefSeq" id="WP_034935524.1">
    <property type="nucleotide sequence ID" value="NZ_JFHN01000034.1"/>
</dbReference>
<sequence length="219" mass="25551">MKERPILFNSQRVQALLSGQQSQTRRIMKSQLLGPGQDNHEGCYGIDVLNNQLQGKRVMGMDNISYHCPYGQPGDRLWVRETWRGPVISQHDMPDYELTPSRFKSSSYCQYRADTSQFSSYEDENEHVGWQAGIHMPRWASRINLQISHVRVEKIQDISSEDVMAEGIQADSHFLNNFFTIHNEVLSSRDAYRKHWAEQYGGTSWEVNPWVWVIEFIRV</sequence>
<proteinExistence type="predicted"/>
<dbReference type="Proteomes" id="UP000019918">
    <property type="component" value="Unassembled WGS sequence"/>
</dbReference>
<accession>A0A014NA43</accession>
<protein>
    <recommendedName>
        <fullName evidence="3">Morphogenetic protein</fullName>
    </recommendedName>
</protein>
<organism evidence="1 2">
    <name type="scientific">Erwinia mallotivora</name>
    <dbReference type="NCBI Taxonomy" id="69222"/>
    <lineage>
        <taxon>Bacteria</taxon>
        <taxon>Pseudomonadati</taxon>
        <taxon>Pseudomonadota</taxon>
        <taxon>Gammaproteobacteria</taxon>
        <taxon>Enterobacterales</taxon>
        <taxon>Erwiniaceae</taxon>
        <taxon>Erwinia</taxon>
    </lineage>
</organism>
<evidence type="ECO:0000313" key="1">
    <source>
        <dbReference type="EMBL" id="EXU76233.1"/>
    </source>
</evidence>
<gene>
    <name evidence="1" type="ORF">BG55_06475</name>
</gene>
<dbReference type="STRING" id="69222.BG55_06475"/>
<reference evidence="1 2" key="1">
    <citation type="submission" date="2014-02" db="EMBL/GenBank/DDBJ databases">
        <title>Draft genome of Erwinia mallotivora strain BT-MARDI, a papaya dieback pathogen.</title>
        <authorList>
            <person name="Redzuan R."/>
            <person name="Abu Bakar N."/>
            <person name="Badrun R."/>
            <person name="Mohd Raih M.F."/>
            <person name="Rozano L."/>
            <person name="Mat Amin N."/>
        </authorList>
    </citation>
    <scope>NUCLEOTIDE SEQUENCE [LARGE SCALE GENOMIC DNA]</scope>
    <source>
        <strain evidence="1 2">BT-MARDI</strain>
    </source>
</reference>
<dbReference type="EMBL" id="JFHN01000034">
    <property type="protein sequence ID" value="EXU76233.1"/>
    <property type="molecule type" value="Genomic_DNA"/>
</dbReference>
<keyword evidence="2" id="KW-1185">Reference proteome</keyword>
<evidence type="ECO:0000313" key="2">
    <source>
        <dbReference type="Proteomes" id="UP000019918"/>
    </source>
</evidence>
<evidence type="ECO:0008006" key="3">
    <source>
        <dbReference type="Google" id="ProtNLM"/>
    </source>
</evidence>
<dbReference type="AlphaFoldDB" id="A0A014NA43"/>
<name>A0A014NA43_9GAMM</name>
<dbReference type="OrthoDB" id="72471at2"/>
<comment type="caution">
    <text evidence="1">The sequence shown here is derived from an EMBL/GenBank/DDBJ whole genome shotgun (WGS) entry which is preliminary data.</text>
</comment>